<reference evidence="7 8" key="1">
    <citation type="submission" date="2023-05" db="EMBL/GenBank/DDBJ databases">
        <title>Marinobacter albus sp. nov., a marine bacterium isolated from sand in a coastal intertidal zone of huludao.</title>
        <authorList>
            <person name="Deng T."/>
        </authorList>
    </citation>
    <scope>NUCLEOTIDE SEQUENCE [LARGE SCALE GENOMIC DNA]</scope>
    <source>
        <strain evidence="7 8">M216</strain>
    </source>
</reference>
<dbReference type="Proteomes" id="UP001223547">
    <property type="component" value="Unassembled WGS sequence"/>
</dbReference>
<comment type="similarity">
    <text evidence="5">Belongs to the TDD superfamily. DTWD2 family.</text>
</comment>
<evidence type="ECO:0000256" key="4">
    <source>
        <dbReference type="ARBA" id="ARBA00022694"/>
    </source>
</evidence>
<keyword evidence="2 7" id="KW-0808">Transferase</keyword>
<evidence type="ECO:0000313" key="8">
    <source>
        <dbReference type="Proteomes" id="UP001223547"/>
    </source>
</evidence>
<sequence length="197" mass="21825">MPRHLCRRCHLHPNICVCDHCSAVPNQTPLTVLQHPSEVGRSKGTLRILEQCLTRLQVFVGETPAEFRQAGLGDNIPLAGTAVLFPGPDSQALEEADLQGIHHWVLLDGTWRKAAKILHLNRRIGELPRYHFAAPPPSRYVIRKAPGDHHLATAEAAGHLLQHLEPGLDTDPIHAAMAALVTRQLAQIPAPLRDRYR</sequence>
<evidence type="ECO:0000313" key="7">
    <source>
        <dbReference type="EMBL" id="MDK9558648.1"/>
    </source>
</evidence>
<keyword evidence="4" id="KW-0819">tRNA processing</keyword>
<evidence type="ECO:0000256" key="3">
    <source>
        <dbReference type="ARBA" id="ARBA00022691"/>
    </source>
</evidence>
<dbReference type="InterPro" id="IPR039262">
    <property type="entry name" value="DTWD2/TAPT"/>
</dbReference>
<dbReference type="Pfam" id="PF03942">
    <property type="entry name" value="DTW"/>
    <property type="match status" value="1"/>
</dbReference>
<dbReference type="InterPro" id="IPR005636">
    <property type="entry name" value="DTW"/>
</dbReference>
<accession>A0ABT7HE93</accession>
<comment type="caution">
    <text evidence="7">The sequence shown here is derived from an EMBL/GenBank/DDBJ whole genome shotgun (WGS) entry which is preliminary data.</text>
</comment>
<dbReference type="SMART" id="SM01144">
    <property type="entry name" value="DTW"/>
    <property type="match status" value="1"/>
</dbReference>
<gene>
    <name evidence="7" type="ORF">QQF73_13520</name>
</gene>
<dbReference type="EMBL" id="JASSQD010000002">
    <property type="protein sequence ID" value="MDK9558648.1"/>
    <property type="molecule type" value="Genomic_DNA"/>
</dbReference>
<dbReference type="GO" id="GO:0016432">
    <property type="term" value="F:tRNA-uridine aminocarboxypropyltransferase activity"/>
    <property type="evidence" value="ECO:0007669"/>
    <property type="project" value="UniProtKB-EC"/>
</dbReference>
<evidence type="ECO:0000256" key="5">
    <source>
        <dbReference type="ARBA" id="ARBA00034489"/>
    </source>
</evidence>
<evidence type="ECO:0000256" key="2">
    <source>
        <dbReference type="ARBA" id="ARBA00022679"/>
    </source>
</evidence>
<evidence type="ECO:0000259" key="6">
    <source>
        <dbReference type="SMART" id="SM01144"/>
    </source>
</evidence>
<name>A0ABT7HE93_9GAMM</name>
<dbReference type="PANTHER" id="PTHR21392:SF0">
    <property type="entry name" value="TRNA-URIDINE AMINOCARBOXYPROPYLTRANSFERASE 2"/>
    <property type="match status" value="1"/>
</dbReference>
<dbReference type="PANTHER" id="PTHR21392">
    <property type="entry name" value="TRNA-URIDINE AMINOCARBOXYPROPYLTRANSFERASE 2"/>
    <property type="match status" value="1"/>
</dbReference>
<proteinExistence type="inferred from homology"/>
<keyword evidence="3" id="KW-0949">S-adenosyl-L-methionine</keyword>
<feature type="domain" description="DTW" evidence="6">
    <location>
        <begin position="2"/>
        <end position="189"/>
    </location>
</feature>
<keyword evidence="8" id="KW-1185">Reference proteome</keyword>
<protein>
    <recommendedName>
        <fullName evidence="1">tRNA-uridine aminocarboxypropyltransferase</fullName>
        <ecNumber evidence="1">2.5.1.25</ecNumber>
    </recommendedName>
</protein>
<dbReference type="EC" id="2.5.1.25" evidence="1"/>
<evidence type="ECO:0000256" key="1">
    <source>
        <dbReference type="ARBA" id="ARBA00012386"/>
    </source>
</evidence>
<organism evidence="7 8">
    <name type="scientific">Marinobacter albus</name>
    <dbReference type="NCBI Taxonomy" id="3030833"/>
    <lineage>
        <taxon>Bacteria</taxon>
        <taxon>Pseudomonadati</taxon>
        <taxon>Pseudomonadota</taxon>
        <taxon>Gammaproteobacteria</taxon>
        <taxon>Pseudomonadales</taxon>
        <taxon>Marinobacteraceae</taxon>
        <taxon>Marinobacter</taxon>
    </lineage>
</organism>